<dbReference type="EMBL" id="BAAADJ010000006">
    <property type="protein sequence ID" value="GAA0319145.1"/>
    <property type="molecule type" value="Genomic_DNA"/>
</dbReference>
<dbReference type="Gene3D" id="3.30.230.10">
    <property type="match status" value="1"/>
</dbReference>
<organism evidence="3 4">
    <name type="scientific">Bacillus carboniphilus</name>
    <dbReference type="NCBI Taxonomy" id="86663"/>
    <lineage>
        <taxon>Bacteria</taxon>
        <taxon>Bacillati</taxon>
        <taxon>Bacillota</taxon>
        <taxon>Bacilli</taxon>
        <taxon>Bacillales</taxon>
        <taxon>Bacillaceae</taxon>
        <taxon>Bacillus</taxon>
    </lineage>
</organism>
<dbReference type="SMART" id="SM00382">
    <property type="entry name" value="AAA"/>
    <property type="match status" value="1"/>
</dbReference>
<dbReference type="InterPro" id="IPR027417">
    <property type="entry name" value="P-loop_NTPase"/>
</dbReference>
<dbReference type="InterPro" id="IPR000523">
    <property type="entry name" value="Mg_chelatse_chII-like_cat_dom"/>
</dbReference>
<dbReference type="PANTHER" id="PTHR32039">
    <property type="entry name" value="MAGNESIUM-CHELATASE SUBUNIT CHLI"/>
    <property type="match status" value="1"/>
</dbReference>
<dbReference type="Gene3D" id="3.40.50.300">
    <property type="entry name" value="P-loop containing nucleotide triphosphate hydrolases"/>
    <property type="match status" value="1"/>
</dbReference>
<evidence type="ECO:0000256" key="1">
    <source>
        <dbReference type="ARBA" id="ARBA00006354"/>
    </source>
</evidence>
<dbReference type="Proteomes" id="UP001500782">
    <property type="component" value="Unassembled WGS sequence"/>
</dbReference>
<reference evidence="4" key="1">
    <citation type="journal article" date="2019" name="Int. J. Syst. Evol. Microbiol.">
        <title>The Global Catalogue of Microorganisms (GCM) 10K type strain sequencing project: providing services to taxonomists for standard genome sequencing and annotation.</title>
        <authorList>
            <consortium name="The Broad Institute Genomics Platform"/>
            <consortium name="The Broad Institute Genome Sequencing Center for Infectious Disease"/>
            <person name="Wu L."/>
            <person name="Ma J."/>
        </authorList>
    </citation>
    <scope>NUCLEOTIDE SEQUENCE [LARGE SCALE GENOMIC DNA]</scope>
    <source>
        <strain evidence="4">JCM 9731</strain>
    </source>
</reference>
<proteinExistence type="inferred from homology"/>
<evidence type="ECO:0000313" key="3">
    <source>
        <dbReference type="EMBL" id="GAA0319145.1"/>
    </source>
</evidence>
<dbReference type="InterPro" id="IPR014721">
    <property type="entry name" value="Ribsml_uS5_D2-typ_fold_subgr"/>
</dbReference>
<dbReference type="Pfam" id="PF01078">
    <property type="entry name" value="Mg_chelatase"/>
    <property type="match status" value="1"/>
</dbReference>
<dbReference type="InterPro" id="IPR020568">
    <property type="entry name" value="Ribosomal_Su5_D2-typ_SF"/>
</dbReference>
<feature type="domain" description="AAA+ ATPase" evidence="2">
    <location>
        <begin position="215"/>
        <end position="395"/>
    </location>
</feature>
<dbReference type="InterPro" id="IPR045006">
    <property type="entry name" value="CHLI-like"/>
</dbReference>
<dbReference type="Pfam" id="PF13335">
    <property type="entry name" value="Mg_chelatase_C"/>
    <property type="match status" value="1"/>
</dbReference>
<accession>A0ABP3FLH7</accession>
<dbReference type="InterPro" id="IPR003593">
    <property type="entry name" value="AAA+_ATPase"/>
</dbReference>
<protein>
    <submittedName>
        <fullName evidence="3">YifB family Mg chelatase-like AAA ATPase</fullName>
    </submittedName>
</protein>
<comment type="similarity">
    <text evidence="1">Belongs to the Mg-chelatase subunits D/I family. ComM subfamily.</text>
</comment>
<sequence length="515" mass="57109">MATTVTSIGLKGLEGYRVQVEVQLIPGTEGITIVGLPDAAVKESKDRVMAALYANECELNEHKVVINLSPAEQKKNIPLFDVAMAIGIMKETGYIHESIPPDTAFIGVVSLDGTIRSVEGILPAIISAKKENIKTLYLPPIHDFPLEKLEGIELRFVTSLLDIVRTLSGQLTMFLPSTLPHNTKNSINQIEYERDFKQILGHSYVKRALEIAAAGGHNVLMSGPPGCGKSLLAETFPTILPMLSQDDQFEIMSIYQLAGEHHPSNQWAPFRHPHHSASSVSLIGGGSNPKPGEVSLAHNGVLFLDEMAEFPKKTLDMLRQPIENGKVTISRVSSTVTYPARFILVGAMNPCPCGYLGARDQYCTCTPKQINQYHNRLSGPIRDRLDILLNLQPVRLQEESLDENETSETIRGRVLNARIRQASRYGNGRLNANAPLEELLKDTPLTGKQSNMLQQWSSKRNWSNRVQIKLIRLARTISDLNGSEMITDEALWEALTLRKDKMHNEKMVGRLVNST</sequence>
<dbReference type="InterPro" id="IPR004482">
    <property type="entry name" value="Mg_chelat-rel"/>
</dbReference>
<evidence type="ECO:0000259" key="2">
    <source>
        <dbReference type="SMART" id="SM00382"/>
    </source>
</evidence>
<name>A0ABP3FLH7_9BACI</name>
<comment type="caution">
    <text evidence="3">The sequence shown here is derived from an EMBL/GenBank/DDBJ whole genome shotgun (WGS) entry which is preliminary data.</text>
</comment>
<dbReference type="SUPFAM" id="SSF54211">
    <property type="entry name" value="Ribosomal protein S5 domain 2-like"/>
    <property type="match status" value="1"/>
</dbReference>
<dbReference type="RefSeq" id="WP_343796432.1">
    <property type="nucleotide sequence ID" value="NZ_BAAADJ010000006.1"/>
</dbReference>
<dbReference type="InterPro" id="IPR025158">
    <property type="entry name" value="Mg_chelat-rel_C"/>
</dbReference>
<keyword evidence="4" id="KW-1185">Reference proteome</keyword>
<dbReference type="PANTHER" id="PTHR32039:SF7">
    <property type="entry name" value="COMPETENCE PROTEIN COMM"/>
    <property type="match status" value="1"/>
</dbReference>
<dbReference type="SUPFAM" id="SSF52540">
    <property type="entry name" value="P-loop containing nucleoside triphosphate hydrolases"/>
    <property type="match status" value="1"/>
</dbReference>
<dbReference type="NCBIfam" id="TIGR00368">
    <property type="entry name" value="YifB family Mg chelatase-like AAA ATPase"/>
    <property type="match status" value="1"/>
</dbReference>
<evidence type="ECO:0000313" key="4">
    <source>
        <dbReference type="Proteomes" id="UP001500782"/>
    </source>
</evidence>
<dbReference type="Pfam" id="PF13541">
    <property type="entry name" value="ChlI"/>
    <property type="match status" value="1"/>
</dbReference>
<gene>
    <name evidence="3" type="ORF">GCM10008967_07090</name>
</gene>